<dbReference type="Proteomes" id="UP000050398">
    <property type="component" value="Unassembled WGS sequence"/>
</dbReference>
<dbReference type="AlphaFoldDB" id="A0A0N8GHJ8"/>
<evidence type="ECO:0000313" key="1">
    <source>
        <dbReference type="EMBL" id="KPL61498.1"/>
    </source>
</evidence>
<dbReference type="RefSeq" id="WP_235576023.1">
    <property type="nucleotide sequence ID" value="NZ_JBCNGU010000008.1"/>
</dbReference>
<name>A0A0N8GHJ8_9BACI</name>
<dbReference type="PANTHER" id="PTHR40050:SF1">
    <property type="entry name" value="INNER SPORE COAT PROTEIN H"/>
    <property type="match status" value="1"/>
</dbReference>
<dbReference type="PANTHER" id="PTHR40050">
    <property type="entry name" value="INNER SPORE COAT PROTEIN H"/>
    <property type="match status" value="1"/>
</dbReference>
<accession>A0A0N8GHJ8</accession>
<keyword evidence="1" id="KW-0167">Capsid protein</keyword>
<proteinExistence type="predicted"/>
<comment type="caution">
    <text evidence="1">The sequence shown here is derived from an EMBL/GenBank/DDBJ whole genome shotgun (WGS) entry which is preliminary data.</text>
</comment>
<dbReference type="PATRIC" id="fig|218284.4.peg.504"/>
<dbReference type="Pfam" id="PF08757">
    <property type="entry name" value="CotH"/>
    <property type="match status" value="1"/>
</dbReference>
<dbReference type="EMBL" id="LIXZ01000001">
    <property type="protein sequence ID" value="KPL61498.1"/>
    <property type="molecule type" value="Genomic_DNA"/>
</dbReference>
<sequence>MNMTPSLPSFDLQFDHADLRELERDVWSNTPVPAQLKMEDAVHDIHIRYRGSYTRELEKKSYHIEFANQRASDESSELHLNAESIDPSHFRNKLSLDFMREAGIHTPENKHVFLTLNGEPIGLYLQLESVDEIYLKKRDLPPGTIYYAVSDKADFSQKGKRGLTSGYQRKLGNMEDDHTLIHFIKKINSPSTFLHEIPRLLHIENYLRWLAGAVCTMNNDGFTHNYALYLNRRDQLFSIIPWDYDATFGRRVNGDVMEWDYVPITGKTKNKLTTQLMKRSRFRKLYKDILEEILDTTFTVAYLEDKVMSLHSSLRPYILMDPHFQKDIDLYDREPSFILQFIEARGAYLRQELKHL</sequence>
<organism evidence="1 2">
    <name type="scientific">Rossellomorea vietnamensis</name>
    <dbReference type="NCBI Taxonomy" id="218284"/>
    <lineage>
        <taxon>Bacteria</taxon>
        <taxon>Bacillati</taxon>
        <taxon>Bacillota</taxon>
        <taxon>Bacilli</taxon>
        <taxon>Bacillales</taxon>
        <taxon>Bacillaceae</taxon>
        <taxon>Rossellomorea</taxon>
    </lineage>
</organism>
<reference evidence="1 2" key="1">
    <citation type="submission" date="2015-08" db="EMBL/GenBank/DDBJ databases">
        <title>Draft Genome Sequence of Bacillus vietnamensis UCD-SED5.</title>
        <authorList>
            <person name="Lee R.D."/>
            <person name="Jospin G."/>
            <person name="Lang J.M."/>
            <person name="Coil D.A."/>
            <person name="Eisen J.A."/>
        </authorList>
    </citation>
    <scope>NUCLEOTIDE SEQUENCE [LARGE SCALE GENOMIC DNA]</scope>
    <source>
        <strain evidence="1 2">UCD-SED5</strain>
    </source>
</reference>
<keyword evidence="1" id="KW-0946">Virion</keyword>
<protein>
    <submittedName>
        <fullName evidence="1">Spore coat protein</fullName>
    </submittedName>
</protein>
<gene>
    <name evidence="1" type="ORF">AM506_02390</name>
</gene>
<evidence type="ECO:0000313" key="2">
    <source>
        <dbReference type="Proteomes" id="UP000050398"/>
    </source>
</evidence>
<dbReference type="InterPro" id="IPR014867">
    <property type="entry name" value="Spore_coat_CotH_CotH2/3/7"/>
</dbReference>